<feature type="compositionally biased region" description="Low complexity" evidence="1">
    <location>
        <begin position="117"/>
        <end position="128"/>
    </location>
</feature>
<dbReference type="SMART" id="SM00349">
    <property type="entry name" value="KRAB"/>
    <property type="match status" value="1"/>
</dbReference>
<dbReference type="OrthoDB" id="8113227at2759"/>
<feature type="region of interest" description="Disordered" evidence="1">
    <location>
        <begin position="72"/>
        <end position="131"/>
    </location>
</feature>
<evidence type="ECO:0000313" key="4">
    <source>
        <dbReference type="RefSeq" id="XP_035869536.1"/>
    </source>
</evidence>
<dbReference type="SUPFAM" id="SSF109640">
    <property type="entry name" value="KRAB domain (Kruppel-associated box)"/>
    <property type="match status" value="1"/>
</dbReference>
<sequence length="197" mass="21378">MCQGSLSFSDVAVGFTRKEWQQLDPTQRTLYRDVMLETYSHLVSVGCQVTKPAVISKLELGQEAWMEEEEIRRWGVPDPSGGSSRGQASLRSAPLRSRTGHQTDPRGPIAHGDAKSKGNANSNAKSNGNGKGKLGSGACYCHLVGRDSDAANHPALHTGPPRAGLIQFQTSINAFQVLSRRHAEPSWLWDGEVSVNQ</sequence>
<keyword evidence="3" id="KW-1185">Reference proteome</keyword>
<accession>A0A7E6CRQ9</accession>
<dbReference type="Proteomes" id="UP000504628">
    <property type="component" value="Chromosome 13"/>
</dbReference>
<dbReference type="InterPro" id="IPR001909">
    <property type="entry name" value="KRAB"/>
</dbReference>
<dbReference type="InterPro" id="IPR036051">
    <property type="entry name" value="KRAB_dom_sf"/>
</dbReference>
<dbReference type="PANTHER" id="PTHR23232">
    <property type="entry name" value="KRAB DOMAIN C2H2 ZINC FINGER"/>
    <property type="match status" value="1"/>
</dbReference>
<reference evidence="4" key="1">
    <citation type="submission" date="2025-08" db="UniProtKB">
        <authorList>
            <consortium name="RefSeq"/>
        </authorList>
    </citation>
    <scope>IDENTIFICATION</scope>
    <source>
        <tissue evidence="4">Muscle</tissue>
    </source>
</reference>
<feature type="compositionally biased region" description="Polar residues" evidence="1">
    <location>
        <begin position="81"/>
        <end position="90"/>
    </location>
</feature>
<evidence type="ECO:0000313" key="3">
    <source>
        <dbReference type="Proteomes" id="UP000504628"/>
    </source>
</evidence>
<dbReference type="Pfam" id="PF01352">
    <property type="entry name" value="KRAB"/>
    <property type="match status" value="1"/>
</dbReference>
<dbReference type="RefSeq" id="XP_035869536.1">
    <property type="nucleotide sequence ID" value="XM_036013643.1"/>
</dbReference>
<evidence type="ECO:0000256" key="1">
    <source>
        <dbReference type="SAM" id="MobiDB-lite"/>
    </source>
</evidence>
<name>A0A7E6CRQ9_9CHIR</name>
<dbReference type="KEGG" id="pdic:114510386"/>
<dbReference type="PANTHER" id="PTHR23232:SF117">
    <property type="entry name" value="KRAB DOMAIN-CONTAINING PROTEIN"/>
    <property type="match status" value="1"/>
</dbReference>
<dbReference type="CDD" id="cd07765">
    <property type="entry name" value="KRAB_A-box"/>
    <property type="match status" value="1"/>
</dbReference>
<organism evidence="3 4">
    <name type="scientific">Phyllostomus discolor</name>
    <name type="common">pale spear-nosed bat</name>
    <dbReference type="NCBI Taxonomy" id="89673"/>
    <lineage>
        <taxon>Eukaryota</taxon>
        <taxon>Metazoa</taxon>
        <taxon>Chordata</taxon>
        <taxon>Craniata</taxon>
        <taxon>Vertebrata</taxon>
        <taxon>Euteleostomi</taxon>
        <taxon>Mammalia</taxon>
        <taxon>Eutheria</taxon>
        <taxon>Laurasiatheria</taxon>
        <taxon>Chiroptera</taxon>
        <taxon>Yangochiroptera</taxon>
        <taxon>Phyllostomidae</taxon>
        <taxon>Phyllostominae</taxon>
        <taxon>Phyllostomus</taxon>
    </lineage>
</organism>
<dbReference type="GO" id="GO:0006355">
    <property type="term" value="P:regulation of DNA-templated transcription"/>
    <property type="evidence" value="ECO:0007669"/>
    <property type="project" value="InterPro"/>
</dbReference>
<protein>
    <submittedName>
        <fullName evidence="4">Zinc finger protein 90 homolog</fullName>
    </submittedName>
</protein>
<proteinExistence type="predicted"/>
<dbReference type="AlphaFoldDB" id="A0A7E6CRQ9"/>
<dbReference type="InterPro" id="IPR050169">
    <property type="entry name" value="Krueppel_C2H2_ZnF"/>
</dbReference>
<dbReference type="Gene3D" id="6.10.140.140">
    <property type="match status" value="1"/>
</dbReference>
<evidence type="ECO:0000259" key="2">
    <source>
        <dbReference type="PROSITE" id="PS50805"/>
    </source>
</evidence>
<dbReference type="GeneID" id="114510386"/>
<feature type="domain" description="KRAB" evidence="2">
    <location>
        <begin position="6"/>
        <end position="77"/>
    </location>
</feature>
<dbReference type="PROSITE" id="PS50805">
    <property type="entry name" value="KRAB"/>
    <property type="match status" value="1"/>
</dbReference>
<dbReference type="InParanoid" id="A0A7E6CRQ9"/>
<gene>
    <name evidence="4" type="primary">LOC114510386</name>
</gene>